<name>A0A439E0J1_9MYCO</name>
<feature type="compositionally biased region" description="Basic and acidic residues" evidence="1">
    <location>
        <begin position="54"/>
        <end position="63"/>
    </location>
</feature>
<comment type="caution">
    <text evidence="3">The sequence shown here is derived from an EMBL/GenBank/DDBJ whole genome shotgun (WGS) entry which is preliminary data.</text>
</comment>
<dbReference type="InterPro" id="IPR038765">
    <property type="entry name" value="Papain-like_cys_pep_sf"/>
</dbReference>
<gene>
    <name evidence="3" type="ORF">MELE44368_01635</name>
</gene>
<dbReference type="SUPFAM" id="SSF54001">
    <property type="entry name" value="Cysteine proteinases"/>
    <property type="match status" value="1"/>
</dbReference>
<dbReference type="SUPFAM" id="SSF53955">
    <property type="entry name" value="Lysozyme-like"/>
    <property type="match status" value="1"/>
</dbReference>
<accession>A0A439E0J1</accession>
<dbReference type="Proteomes" id="UP000287177">
    <property type="component" value="Unassembled WGS sequence"/>
</dbReference>
<dbReference type="Gene3D" id="1.10.3670.10">
    <property type="entry name" value="Putative xylanase like domain"/>
    <property type="match status" value="1"/>
</dbReference>
<organism evidence="3 4">
    <name type="scientific">Mycolicibacterium elephantis DSM 44368</name>
    <dbReference type="NCBI Taxonomy" id="1335622"/>
    <lineage>
        <taxon>Bacteria</taxon>
        <taxon>Bacillati</taxon>
        <taxon>Actinomycetota</taxon>
        <taxon>Actinomycetes</taxon>
        <taxon>Mycobacteriales</taxon>
        <taxon>Mycobacteriaceae</taxon>
        <taxon>Mycolicibacterium</taxon>
    </lineage>
</organism>
<feature type="domain" description="Transglycosylase SLT" evidence="2">
    <location>
        <begin position="166"/>
        <end position="261"/>
    </location>
</feature>
<reference evidence="3 4" key="1">
    <citation type="submission" date="2013-06" db="EMBL/GenBank/DDBJ databases">
        <title>The draft sequence of the Mycobacterium elephantis genome.</title>
        <authorList>
            <person name="Pettersson F.B."/>
            <person name="Das S."/>
            <person name="Dasgupta S."/>
            <person name="Bhattacharya A."/>
            <person name="Kirsebom L.A."/>
        </authorList>
    </citation>
    <scope>NUCLEOTIDE SEQUENCE [LARGE SCALE GENOMIC DNA]</scope>
    <source>
        <strain evidence="3 4">DSM 44368</strain>
    </source>
</reference>
<evidence type="ECO:0000313" key="4">
    <source>
        <dbReference type="Proteomes" id="UP000287177"/>
    </source>
</evidence>
<evidence type="ECO:0000259" key="2">
    <source>
        <dbReference type="Pfam" id="PF01464"/>
    </source>
</evidence>
<dbReference type="InterPro" id="IPR008258">
    <property type="entry name" value="Transglycosylase_SLT_dom_1"/>
</dbReference>
<dbReference type="AlphaFoldDB" id="A0A439E0J1"/>
<proteinExistence type="predicted"/>
<sequence length="557" mass="60446">MQRLFAEATSDALRRIAALLLVTGVAAVGCSAPDTSSAPAADAPSVAPTSAPRHAPEVPRRELASDPARIAEDLVDDERVLRDPSSSEALRAAAAHRQQAAYRTLGRHPEWDPVVRPRIPPELMEVYDLNVDARRQLTALSEGTAKDTLPAWRIVAPTPVDELRDYYREAEAASGVGWNYLAAINFIETGFGRVTGVSTAGAQGPMQFLPTTFAAYGNGGDILSPRDSIMAAGRYLAANGFAHDRDHALYRYNNSDRYVRAVSDYAAVLAADPSALDVYHRWNVYYKTTAGDVLLPIGYSATEPIPVVEYLAAHTAPAVQISRSSEQILERLLAAKRDATRADPSAQSDMLSRLFLGTPYGADTLIGSAADPEQLVVELEKVDCFTYADYVEALKRADNRETFVDALIDVRYRDGVVAYQNRKHFFTDWAVDAPTLATDVTASLSPDAVAVHKDLNQKDSGGVYLPGLPVVARTVTYIPSQSVDELVLSQLRTGDYIGAFAQDGGLDVTHVGVFVETPDGPVFRNASSLNAYHKVVDQSLWDYLQTVPGIVVLRPVE</sequence>
<evidence type="ECO:0000256" key="1">
    <source>
        <dbReference type="SAM" id="MobiDB-lite"/>
    </source>
</evidence>
<dbReference type="Pfam" id="PF01464">
    <property type="entry name" value="SLT"/>
    <property type="match status" value="1"/>
</dbReference>
<feature type="compositionally biased region" description="Low complexity" evidence="1">
    <location>
        <begin position="33"/>
        <end position="52"/>
    </location>
</feature>
<dbReference type="CDD" id="cd13399">
    <property type="entry name" value="Slt35-like"/>
    <property type="match status" value="1"/>
</dbReference>
<dbReference type="PROSITE" id="PS51257">
    <property type="entry name" value="PROKAR_LIPOPROTEIN"/>
    <property type="match status" value="1"/>
</dbReference>
<dbReference type="Gene3D" id="1.10.530.10">
    <property type="match status" value="1"/>
</dbReference>
<dbReference type="InterPro" id="IPR023346">
    <property type="entry name" value="Lysozyme-like_dom_sf"/>
</dbReference>
<keyword evidence="4" id="KW-1185">Reference proteome</keyword>
<protein>
    <recommendedName>
        <fullName evidence="2">Transglycosylase SLT domain-containing protein</fullName>
    </recommendedName>
</protein>
<dbReference type="Pfam" id="PF07313">
    <property type="entry name" value="AmiA-like"/>
    <property type="match status" value="1"/>
</dbReference>
<dbReference type="RefSeq" id="WP_128106861.1">
    <property type="nucleotide sequence ID" value="NZ_ATDN01000001.1"/>
</dbReference>
<evidence type="ECO:0000313" key="3">
    <source>
        <dbReference type="EMBL" id="RWA23938.1"/>
    </source>
</evidence>
<dbReference type="Gene3D" id="2.30.260.10">
    <property type="entry name" value="putative xylanase like domain"/>
    <property type="match status" value="1"/>
</dbReference>
<feature type="region of interest" description="Disordered" evidence="1">
    <location>
        <begin position="33"/>
        <end position="63"/>
    </location>
</feature>
<dbReference type="EMBL" id="ATDN01000001">
    <property type="protein sequence ID" value="RWA23938.1"/>
    <property type="molecule type" value="Genomic_DNA"/>
</dbReference>
<dbReference type="InterPro" id="IPR010846">
    <property type="entry name" value="AmiA-like"/>
</dbReference>